<dbReference type="EMBL" id="CP111017">
    <property type="protein sequence ID" value="WAR07415.1"/>
    <property type="molecule type" value="Genomic_DNA"/>
</dbReference>
<dbReference type="PANTHER" id="PTHR42721:SF42">
    <property type="entry name" value="FIBRONECTIN TYPE III-LIKE DOMAIN-CONTAINING PROTEIN"/>
    <property type="match status" value="1"/>
</dbReference>
<dbReference type="Gene3D" id="3.40.50.1700">
    <property type="entry name" value="Glycoside hydrolase family 3 C-terminal domain"/>
    <property type="match status" value="1"/>
</dbReference>
<evidence type="ECO:0000256" key="4">
    <source>
        <dbReference type="SAM" id="SignalP"/>
    </source>
</evidence>
<dbReference type="InterPro" id="IPR017853">
    <property type="entry name" value="GH"/>
</dbReference>
<dbReference type="InterPro" id="IPR026891">
    <property type="entry name" value="Fn3-like"/>
</dbReference>
<feature type="domain" description="Fibronectin type III-like" evidence="5">
    <location>
        <begin position="648"/>
        <end position="717"/>
    </location>
</feature>
<dbReference type="SUPFAM" id="SSF51445">
    <property type="entry name" value="(Trans)glycosidases"/>
    <property type="match status" value="1"/>
</dbReference>
<evidence type="ECO:0000313" key="6">
    <source>
        <dbReference type="EMBL" id="WAR07415.1"/>
    </source>
</evidence>
<dbReference type="Proteomes" id="UP001164746">
    <property type="component" value="Chromosome 6"/>
</dbReference>
<proteinExistence type="predicted"/>
<dbReference type="Gene3D" id="3.20.20.300">
    <property type="entry name" value="Glycoside hydrolase, family 3, N-terminal domain"/>
    <property type="match status" value="1"/>
</dbReference>
<dbReference type="SMART" id="SM01217">
    <property type="entry name" value="Fn3_like"/>
    <property type="match status" value="1"/>
</dbReference>
<feature type="signal peptide" evidence="4">
    <location>
        <begin position="1"/>
        <end position="25"/>
    </location>
</feature>
<dbReference type="InterPro" id="IPR002772">
    <property type="entry name" value="Glyco_hydro_3_C"/>
</dbReference>
<feature type="chain" id="PRO_5046015517" evidence="4">
    <location>
        <begin position="26"/>
        <end position="744"/>
    </location>
</feature>
<protein>
    <submittedName>
        <fullName evidence="6">BXL2-like protein</fullName>
    </submittedName>
</protein>
<dbReference type="Pfam" id="PF14310">
    <property type="entry name" value="Fn3-like"/>
    <property type="match status" value="1"/>
</dbReference>
<dbReference type="PANTHER" id="PTHR42721">
    <property type="entry name" value="SUGAR HYDROLASE-RELATED"/>
    <property type="match status" value="1"/>
</dbReference>
<dbReference type="SUPFAM" id="SSF52279">
    <property type="entry name" value="Beta-D-glucan exohydrolase, C-terminal domain"/>
    <property type="match status" value="1"/>
</dbReference>
<evidence type="ECO:0000256" key="2">
    <source>
        <dbReference type="ARBA" id="ARBA00022801"/>
    </source>
</evidence>
<dbReference type="PRINTS" id="PR00133">
    <property type="entry name" value="GLHYDRLASE3"/>
</dbReference>
<evidence type="ECO:0000259" key="5">
    <source>
        <dbReference type="SMART" id="SM01217"/>
    </source>
</evidence>
<name>A0ABY7EBK2_MYAAR</name>
<evidence type="ECO:0000313" key="7">
    <source>
        <dbReference type="Proteomes" id="UP001164746"/>
    </source>
</evidence>
<dbReference type="Pfam" id="PF01915">
    <property type="entry name" value="Glyco_hydro_3_C"/>
    <property type="match status" value="1"/>
</dbReference>
<keyword evidence="2" id="KW-0378">Hydrolase</keyword>
<dbReference type="InterPro" id="IPR044993">
    <property type="entry name" value="BXL"/>
</dbReference>
<evidence type="ECO:0000256" key="3">
    <source>
        <dbReference type="ARBA" id="ARBA00023295"/>
    </source>
</evidence>
<evidence type="ECO:0000256" key="1">
    <source>
        <dbReference type="ARBA" id="ARBA00022729"/>
    </source>
</evidence>
<gene>
    <name evidence="6" type="ORF">MAR_017373</name>
</gene>
<reference evidence="6" key="1">
    <citation type="submission" date="2022-11" db="EMBL/GenBank/DDBJ databases">
        <title>Centuries of genome instability and evolution in soft-shell clam transmissible cancer (bioRxiv).</title>
        <authorList>
            <person name="Hart S.F.M."/>
            <person name="Yonemitsu M.A."/>
            <person name="Giersch R.M."/>
            <person name="Beal B.F."/>
            <person name="Arriagada G."/>
            <person name="Davis B.W."/>
            <person name="Ostrander E.A."/>
            <person name="Goff S.P."/>
            <person name="Metzger M.J."/>
        </authorList>
    </citation>
    <scope>NUCLEOTIDE SEQUENCE</scope>
    <source>
        <strain evidence="6">MELC-2E11</strain>
        <tissue evidence="6">Siphon/mantle</tissue>
    </source>
</reference>
<accession>A0ABY7EBK2</accession>
<dbReference type="Pfam" id="PF00933">
    <property type="entry name" value="Glyco_hydro_3"/>
    <property type="match status" value="1"/>
</dbReference>
<keyword evidence="3" id="KW-0326">Glycosidase</keyword>
<keyword evidence="7" id="KW-1185">Reference proteome</keyword>
<dbReference type="Gene3D" id="2.60.40.10">
    <property type="entry name" value="Immunoglobulins"/>
    <property type="match status" value="1"/>
</dbReference>
<keyword evidence="1 4" id="KW-0732">Signal</keyword>
<dbReference type="InterPro" id="IPR036881">
    <property type="entry name" value="Glyco_hydro_3_C_sf"/>
</dbReference>
<dbReference type="InterPro" id="IPR013783">
    <property type="entry name" value="Ig-like_fold"/>
</dbReference>
<sequence>MAMDGTSWVFLCMAVLLQSLDTSIADLPFRNVSLQWNTRVDDLVGRLTLPDIMFQMAKGGAGAQGGPAPAIPRLGIEPWAWNTECLRGDAGAGEATGFPQAIGLAAAFNPQLIFDVAKATGVEVRAKHNDYVKHKQYGDHKGLSCFSPVINIMRHPLWGRNQETYGEDPYLSGEYAANFVKGLQGDHFRYVQANAGCKHFDVHGGPENIPQSRFSFDAKVSERDWRLTFLPAFRTCVKAGTYSIMCSYNSINGVPACANHDLLTKTLRAQWGFRGYVVSDADALGNIITWHMYTNSTVDAAAMCVNAGCNLELGGPSIYPHIVDAIKQGKLSETLVRERVKPLFYTRMRLGEFDPPEMNPYLRYNLSLVQSDEHRALAVKAAMQTIVLLKNSNGLLPIKKHFNTIAVIGPMADNLVQQYGSYAADVSAKYARSPLAGLRPLADTVNFAAGCNDNKCANYSAPDVQKAVKGAQLVVICLGTGWLVEGEGNDRADMNLPGNQSQLLTDAIKYGGGSPILLLVFSGGPLNISAADRDPRVSAIMQCFFPAQATGDAIFNVITMATNDASPAARLPYTWYDTADQIPSMTKYTMTGRTYRYFQGAPLYPFGYGLSYTKFRYFGVELIPVILAGDDQYVYGQVMNTGAVDSDEVVQLYISWRSTNQTMPRLQLAGFSRIHIRTGESQEFKFTVNARQLAVWTDDKGFVVEPGVIDVYVGGQQPNQRRTVPSNVLNTHFQIDGQAVLGPS</sequence>
<dbReference type="InterPro" id="IPR001764">
    <property type="entry name" value="Glyco_hydro_3_N"/>
</dbReference>
<organism evidence="6 7">
    <name type="scientific">Mya arenaria</name>
    <name type="common">Soft-shell clam</name>
    <dbReference type="NCBI Taxonomy" id="6604"/>
    <lineage>
        <taxon>Eukaryota</taxon>
        <taxon>Metazoa</taxon>
        <taxon>Spiralia</taxon>
        <taxon>Lophotrochozoa</taxon>
        <taxon>Mollusca</taxon>
        <taxon>Bivalvia</taxon>
        <taxon>Autobranchia</taxon>
        <taxon>Heteroconchia</taxon>
        <taxon>Euheterodonta</taxon>
        <taxon>Imparidentia</taxon>
        <taxon>Neoheterodontei</taxon>
        <taxon>Myida</taxon>
        <taxon>Myoidea</taxon>
        <taxon>Myidae</taxon>
        <taxon>Mya</taxon>
    </lineage>
</organism>
<dbReference type="InterPro" id="IPR036962">
    <property type="entry name" value="Glyco_hydro_3_N_sf"/>
</dbReference>